<sequence length="356" mass="38806">MKAVSILFTLALSASAVFAASDNIYSSKRLIKTSETEQQWLTEKQIFALIAQRKHFIDITDTQDLQPASHLVALPFPTTLTHQTQVNAAIGKISDVVPKSVLTNFTQFTNRYYNNNNGKTSSTWLLNTIKSTVPGIDVQPFAHRFPQSSIIARIPGTTKPNEIVVISAHQDSINQNNPSSGRAPGADDDGSGTVTILEALRVFVASGYKPARTVEFHWYAGEEGGLLGSADVVKAYQSKQVIGNIQFDMTGYPADPPAVGIVTDYTDATANSLVRSIVTTYTDLPTEDFACGYGCSDHASWNRAGFRSSLPFENQYLDGNENIHTSYDSLDTVDFPHLLKFVNIAVAYAIEVGDAK</sequence>
<dbReference type="EMBL" id="JANBPW010004477">
    <property type="protein sequence ID" value="KAJ1934839.1"/>
    <property type="molecule type" value="Genomic_DNA"/>
</dbReference>
<evidence type="ECO:0000313" key="2">
    <source>
        <dbReference type="Proteomes" id="UP001150603"/>
    </source>
</evidence>
<keyword evidence="2" id="KW-1185">Reference proteome</keyword>
<name>A0ACC1J2F2_9FUNG</name>
<evidence type="ECO:0000313" key="1">
    <source>
        <dbReference type="EMBL" id="KAJ1934839.1"/>
    </source>
</evidence>
<gene>
    <name evidence="1" type="ORF">FBU59_005568</name>
</gene>
<reference evidence="1" key="1">
    <citation type="submission" date="2022-07" db="EMBL/GenBank/DDBJ databases">
        <title>Phylogenomic reconstructions and comparative analyses of Kickxellomycotina fungi.</title>
        <authorList>
            <person name="Reynolds N.K."/>
            <person name="Stajich J.E."/>
            <person name="Barry K."/>
            <person name="Grigoriev I.V."/>
            <person name="Crous P."/>
            <person name="Smith M.E."/>
        </authorList>
    </citation>
    <scope>NUCLEOTIDE SEQUENCE</scope>
    <source>
        <strain evidence="1">NRRL 5244</strain>
    </source>
</reference>
<dbReference type="Proteomes" id="UP001150603">
    <property type="component" value="Unassembled WGS sequence"/>
</dbReference>
<proteinExistence type="predicted"/>
<comment type="caution">
    <text evidence="1">The sequence shown here is derived from an EMBL/GenBank/DDBJ whole genome shotgun (WGS) entry which is preliminary data.</text>
</comment>
<organism evidence="1 2">
    <name type="scientific">Linderina macrospora</name>
    <dbReference type="NCBI Taxonomy" id="4868"/>
    <lineage>
        <taxon>Eukaryota</taxon>
        <taxon>Fungi</taxon>
        <taxon>Fungi incertae sedis</taxon>
        <taxon>Zoopagomycota</taxon>
        <taxon>Kickxellomycotina</taxon>
        <taxon>Kickxellomycetes</taxon>
        <taxon>Kickxellales</taxon>
        <taxon>Kickxellaceae</taxon>
        <taxon>Linderina</taxon>
    </lineage>
</organism>
<protein>
    <submittedName>
        <fullName evidence="1">Uncharacterized protein</fullName>
    </submittedName>
</protein>
<accession>A0ACC1J2F2</accession>